<accession>A0A0F9TZL8</accession>
<dbReference type="EMBL" id="LAZR01001311">
    <property type="protein sequence ID" value="KKN46798.1"/>
    <property type="molecule type" value="Genomic_DNA"/>
</dbReference>
<evidence type="ECO:0000313" key="1">
    <source>
        <dbReference type="EMBL" id="KKN46798.1"/>
    </source>
</evidence>
<name>A0A0F9TZL8_9ZZZZ</name>
<reference evidence="1" key="1">
    <citation type="journal article" date="2015" name="Nature">
        <title>Complex archaea that bridge the gap between prokaryotes and eukaryotes.</title>
        <authorList>
            <person name="Spang A."/>
            <person name="Saw J.H."/>
            <person name="Jorgensen S.L."/>
            <person name="Zaremba-Niedzwiedzka K."/>
            <person name="Martijn J."/>
            <person name="Lind A.E."/>
            <person name="van Eijk R."/>
            <person name="Schleper C."/>
            <person name="Guy L."/>
            <person name="Ettema T.J."/>
        </authorList>
    </citation>
    <scope>NUCLEOTIDE SEQUENCE</scope>
</reference>
<protein>
    <submittedName>
        <fullName evidence="1">Uncharacterized protein</fullName>
    </submittedName>
</protein>
<sequence>MSKSSLTKKGKALVASEERQKIVAVPMSEKEKALIALQERQANPPEKIDNSSLYAGSPMYFYCKICDGAIVLPESFTCAVPKLCTECDFLKEMGWLE</sequence>
<gene>
    <name evidence="1" type="ORF">LCGC14_0669260</name>
</gene>
<proteinExistence type="predicted"/>
<comment type="caution">
    <text evidence="1">The sequence shown here is derived from an EMBL/GenBank/DDBJ whole genome shotgun (WGS) entry which is preliminary data.</text>
</comment>
<organism evidence="1">
    <name type="scientific">marine sediment metagenome</name>
    <dbReference type="NCBI Taxonomy" id="412755"/>
    <lineage>
        <taxon>unclassified sequences</taxon>
        <taxon>metagenomes</taxon>
        <taxon>ecological metagenomes</taxon>
    </lineage>
</organism>
<dbReference type="AlphaFoldDB" id="A0A0F9TZL8"/>